<dbReference type="VEuPathDB" id="VectorBase:GAUT032552"/>
<dbReference type="AlphaFoldDB" id="A0A1A9VC44"/>
<evidence type="ECO:0000313" key="3">
    <source>
        <dbReference type="Proteomes" id="UP000078200"/>
    </source>
</evidence>
<dbReference type="EnsemblMetazoa" id="GAUT032552-RA">
    <property type="protein sequence ID" value="GAUT032552-PA"/>
    <property type="gene ID" value="GAUT032552"/>
</dbReference>
<accession>A0A1A9VC44</accession>
<organism evidence="2 3">
    <name type="scientific">Glossina austeni</name>
    <name type="common">Savannah tsetse fly</name>
    <dbReference type="NCBI Taxonomy" id="7395"/>
    <lineage>
        <taxon>Eukaryota</taxon>
        <taxon>Metazoa</taxon>
        <taxon>Ecdysozoa</taxon>
        <taxon>Arthropoda</taxon>
        <taxon>Hexapoda</taxon>
        <taxon>Insecta</taxon>
        <taxon>Pterygota</taxon>
        <taxon>Neoptera</taxon>
        <taxon>Endopterygota</taxon>
        <taxon>Diptera</taxon>
        <taxon>Brachycera</taxon>
        <taxon>Muscomorpha</taxon>
        <taxon>Hippoboscoidea</taxon>
        <taxon>Glossinidae</taxon>
        <taxon>Glossina</taxon>
    </lineage>
</organism>
<feature type="chain" id="PRO_5008399253" evidence="1">
    <location>
        <begin position="22"/>
        <end position="109"/>
    </location>
</feature>
<keyword evidence="1" id="KW-0732">Signal</keyword>
<feature type="signal peptide" evidence="1">
    <location>
        <begin position="1"/>
        <end position="21"/>
    </location>
</feature>
<sequence length="109" mass="12907">MYMYMCIWLCACVFVCNFVASRVKRCHLHNNALAEKINRGVISSKNIKIRKQWIEKVEGLKFPYLVNYMRETLSAFLLLHRNLISERELCTQAACKVSQVHKDNQRRKD</sequence>
<name>A0A1A9VC44_GLOAU</name>
<keyword evidence="3" id="KW-1185">Reference proteome</keyword>
<reference evidence="2" key="1">
    <citation type="submission" date="2020-05" db="UniProtKB">
        <authorList>
            <consortium name="EnsemblMetazoa"/>
        </authorList>
    </citation>
    <scope>IDENTIFICATION</scope>
    <source>
        <strain evidence="2">TTRI</strain>
    </source>
</reference>
<evidence type="ECO:0000256" key="1">
    <source>
        <dbReference type="SAM" id="SignalP"/>
    </source>
</evidence>
<protein>
    <submittedName>
        <fullName evidence="2">Uncharacterized protein</fullName>
    </submittedName>
</protein>
<evidence type="ECO:0000313" key="2">
    <source>
        <dbReference type="EnsemblMetazoa" id="GAUT032552-PA"/>
    </source>
</evidence>
<dbReference type="Proteomes" id="UP000078200">
    <property type="component" value="Unassembled WGS sequence"/>
</dbReference>
<proteinExistence type="predicted"/>